<name>X1KS22_9ZZZZ</name>
<feature type="non-terminal residue" evidence="1">
    <location>
        <position position="238"/>
    </location>
</feature>
<dbReference type="AlphaFoldDB" id="X1KS22"/>
<feature type="non-terminal residue" evidence="1">
    <location>
        <position position="1"/>
    </location>
</feature>
<proteinExistence type="predicted"/>
<evidence type="ECO:0000313" key="1">
    <source>
        <dbReference type="EMBL" id="GAH84808.1"/>
    </source>
</evidence>
<reference evidence="1" key="1">
    <citation type="journal article" date="2014" name="Front. Microbiol.">
        <title>High frequency of phylogenetically diverse reductive dehalogenase-homologous genes in deep subseafloor sedimentary metagenomes.</title>
        <authorList>
            <person name="Kawai M."/>
            <person name="Futagami T."/>
            <person name="Toyoda A."/>
            <person name="Takaki Y."/>
            <person name="Nishi S."/>
            <person name="Hori S."/>
            <person name="Arai W."/>
            <person name="Tsubouchi T."/>
            <person name="Morono Y."/>
            <person name="Uchiyama I."/>
            <person name="Ito T."/>
            <person name="Fujiyama A."/>
            <person name="Inagaki F."/>
            <person name="Takami H."/>
        </authorList>
    </citation>
    <scope>NUCLEOTIDE SEQUENCE</scope>
    <source>
        <strain evidence="1">Expedition CK06-06</strain>
    </source>
</reference>
<comment type="caution">
    <text evidence="1">The sequence shown here is derived from an EMBL/GenBank/DDBJ whole genome shotgun (WGS) entry which is preliminary data.</text>
</comment>
<accession>X1KS22</accession>
<protein>
    <submittedName>
        <fullName evidence="1">Uncharacterized protein</fullName>
    </submittedName>
</protein>
<sequence length="238" mass="25724">AQDFEAWLAGEKARFLDPLTRVDELLIYLNRTEARVEDLLRQLTGETTIVLEPQVTQLSVSIPIGYRFAEKWGQGDRIFRYCVADSALIEKRGAGNGDTLHETTTALVAEAGDQDLTVVIAAADAAYVADQFKDGYLNVWAAMGLPNQPCLKIKGNDASDGTNVVLHLEEPLTIDVPVGSGVDIHENIYRSTLSKSPATPFASVVAVPLVPVLINYFYWGQVWGPCVGIAHALGGLGA</sequence>
<organism evidence="1">
    <name type="scientific">marine sediment metagenome</name>
    <dbReference type="NCBI Taxonomy" id="412755"/>
    <lineage>
        <taxon>unclassified sequences</taxon>
        <taxon>metagenomes</taxon>
        <taxon>ecological metagenomes</taxon>
    </lineage>
</organism>
<gene>
    <name evidence="1" type="ORF">S03H2_61604</name>
</gene>
<dbReference type="EMBL" id="BARU01039771">
    <property type="protein sequence ID" value="GAH84808.1"/>
    <property type="molecule type" value="Genomic_DNA"/>
</dbReference>